<name>A0A6G9CMV3_RHOER</name>
<dbReference type="AlphaFoldDB" id="A0A6G9CMV3"/>
<evidence type="ECO:0000313" key="2">
    <source>
        <dbReference type="EMBL" id="QIP38001.1"/>
    </source>
</evidence>
<sequence>MAQYPPLAPHLKRAPTPSNLAASAELSRAAAREAVRRIGRATTALHALAETEHPSTAQMVAAVAAWTSAQDAIHAALVDVAAAAVLGGAAVSTTARGAFGVRPQTLSVWLQHDTVAQLRGVDLEKVDGEWKPVHASDLRELDQEAANGAGSAAGDTDSGAPDTSAVAAGAHVPAAGAQIPATGDVDPEVLAADRAELQRLGIDMAEVEREALGGGA</sequence>
<dbReference type="Proteomes" id="UP000502345">
    <property type="component" value="Chromosome"/>
</dbReference>
<protein>
    <submittedName>
        <fullName evidence="2">Uncharacterized protein</fullName>
    </submittedName>
</protein>
<feature type="region of interest" description="Disordered" evidence="1">
    <location>
        <begin position="145"/>
        <end position="165"/>
    </location>
</feature>
<gene>
    <name evidence="2" type="ORF">G9444_0757</name>
</gene>
<dbReference type="RefSeq" id="WP_166501770.1">
    <property type="nucleotide sequence ID" value="NZ_CP050124.1"/>
</dbReference>
<accession>A0A6G9CMV3</accession>
<proteinExistence type="predicted"/>
<evidence type="ECO:0000313" key="3">
    <source>
        <dbReference type="Proteomes" id="UP000502345"/>
    </source>
</evidence>
<organism evidence="2 3">
    <name type="scientific">Rhodococcus erythropolis</name>
    <name type="common">Arthrobacter picolinophilus</name>
    <dbReference type="NCBI Taxonomy" id="1833"/>
    <lineage>
        <taxon>Bacteria</taxon>
        <taxon>Bacillati</taxon>
        <taxon>Actinomycetota</taxon>
        <taxon>Actinomycetes</taxon>
        <taxon>Mycobacteriales</taxon>
        <taxon>Nocardiaceae</taxon>
        <taxon>Rhodococcus</taxon>
        <taxon>Rhodococcus erythropolis group</taxon>
    </lineage>
</organism>
<dbReference type="EMBL" id="CP050124">
    <property type="protein sequence ID" value="QIP38001.1"/>
    <property type="molecule type" value="Genomic_DNA"/>
</dbReference>
<evidence type="ECO:0000256" key="1">
    <source>
        <dbReference type="SAM" id="MobiDB-lite"/>
    </source>
</evidence>
<reference evidence="2 3" key="1">
    <citation type="submission" date="2020-03" db="EMBL/GenBank/DDBJ databases">
        <title>Screen low temperature-resistant strains for efficient degradation of petroleum hydrocarbons under the low temperature.</title>
        <authorList>
            <person name="Wang Y."/>
            <person name="Chen J."/>
        </authorList>
    </citation>
    <scope>NUCLEOTIDE SEQUENCE [LARGE SCALE GENOMIC DNA]</scope>
    <source>
        <strain evidence="2 3">KB1</strain>
    </source>
</reference>